<evidence type="ECO:0000256" key="1">
    <source>
        <dbReference type="ARBA" id="ARBA00023125"/>
    </source>
</evidence>
<reference evidence="2" key="1">
    <citation type="submission" date="2019-05" db="EMBL/GenBank/DDBJ databases">
        <authorList>
            <consortium name="Pathogen Informatics"/>
        </authorList>
    </citation>
    <scope>NUCLEOTIDE SEQUENCE [LARGE SCALE GENOMIC DNA]</scope>
    <source>
        <strain evidence="2">NCTC12965</strain>
    </source>
</reference>
<name>A0A0F7H6Z2_SERFO</name>
<dbReference type="AlphaFoldDB" id="A0A0F7H6Z2"/>
<dbReference type="InterPro" id="IPR016032">
    <property type="entry name" value="Sig_transdc_resp-reg_C-effctor"/>
</dbReference>
<organism evidence="2">
    <name type="scientific">Serratia fonticola</name>
    <dbReference type="NCBI Taxonomy" id="47917"/>
    <lineage>
        <taxon>Bacteria</taxon>
        <taxon>Pseudomonadati</taxon>
        <taxon>Pseudomonadota</taxon>
        <taxon>Gammaproteobacteria</taxon>
        <taxon>Enterobacterales</taxon>
        <taxon>Yersiniaceae</taxon>
        <taxon>Serratia</taxon>
    </lineage>
</organism>
<dbReference type="SUPFAM" id="SSF46894">
    <property type="entry name" value="C-terminal effector domain of the bipartite response regulators"/>
    <property type="match status" value="1"/>
</dbReference>
<protein>
    <submittedName>
        <fullName evidence="2">Phosphate regulon transcriptional regulatory protein PhoB</fullName>
    </submittedName>
</protein>
<dbReference type="InterPro" id="IPR001867">
    <property type="entry name" value="OmpR/PhoB-type_DNA-bd"/>
</dbReference>
<dbReference type="GO" id="GO:0006355">
    <property type="term" value="P:regulation of DNA-templated transcription"/>
    <property type="evidence" value="ECO:0007669"/>
    <property type="project" value="InterPro"/>
</dbReference>
<proteinExistence type="predicted"/>
<dbReference type="SMART" id="SM00862">
    <property type="entry name" value="Trans_reg_C"/>
    <property type="match status" value="1"/>
</dbReference>
<dbReference type="CDD" id="cd00383">
    <property type="entry name" value="trans_reg_C"/>
    <property type="match status" value="1"/>
</dbReference>
<dbReference type="GeneID" id="30319165"/>
<dbReference type="EMBL" id="CABEEZ010000093">
    <property type="protein sequence ID" value="VTR37079.1"/>
    <property type="molecule type" value="Genomic_DNA"/>
</dbReference>
<dbReference type="PROSITE" id="PS51755">
    <property type="entry name" value="OMPR_PHOB"/>
    <property type="match status" value="1"/>
</dbReference>
<sequence>MRFIINLTIVFDPENKLLLLKNNDELTVGLSKPAARLLTELIKNNKEVLTREVLIKRVWEDYGFSPSSATLSNHISELRKAFETAGGSKDVIMTISRIGFKMDAEIHPELKSIKKIDQPPSIDIDMREINLHTNKNDELKHVPLLSKKGPRNHVKLASLFILAISIVVIFVITLKSRNKEPALIFTQDKCNVYALNNEYGYINAQNKINNILDKEGIECSNINSDVYYMEYRARNEIGKMTFIAVCNIGKNGIYVSCNNYKSIE</sequence>
<keyword evidence="1" id="KW-0238">DNA-binding</keyword>
<dbReference type="RefSeq" id="WP_024484076.1">
    <property type="nucleotide sequence ID" value="NZ_CAMKUH010000014.1"/>
</dbReference>
<dbReference type="KEGG" id="sfw:WN53_03205"/>
<dbReference type="Pfam" id="PF00486">
    <property type="entry name" value="Trans_reg_C"/>
    <property type="match status" value="1"/>
</dbReference>
<evidence type="ECO:0000313" key="2">
    <source>
        <dbReference type="EMBL" id="VTR37079.1"/>
    </source>
</evidence>
<gene>
    <name evidence="2" type="ORF">NCTC12965_04018</name>
</gene>
<dbReference type="InterPro" id="IPR036388">
    <property type="entry name" value="WH-like_DNA-bd_sf"/>
</dbReference>
<dbReference type="GO" id="GO:0003677">
    <property type="term" value="F:DNA binding"/>
    <property type="evidence" value="ECO:0007669"/>
    <property type="project" value="UniProtKB-UniRule"/>
</dbReference>
<accession>A0A0F7H6Z2</accession>
<dbReference type="Gene3D" id="1.10.10.10">
    <property type="entry name" value="Winged helix-like DNA-binding domain superfamily/Winged helix DNA-binding domain"/>
    <property type="match status" value="1"/>
</dbReference>
<dbReference type="GO" id="GO:0000160">
    <property type="term" value="P:phosphorelay signal transduction system"/>
    <property type="evidence" value="ECO:0007669"/>
    <property type="project" value="InterPro"/>
</dbReference>